<reference evidence="9 10" key="1">
    <citation type="journal article" date="2018" name="Mol. Biol. Evol.">
        <title>Analysis of the draft genome of the red seaweed Gracilariopsis chorda provides insights into genome size evolution in Rhodophyta.</title>
        <authorList>
            <person name="Lee J."/>
            <person name="Yang E.C."/>
            <person name="Graf L."/>
            <person name="Yang J.H."/>
            <person name="Qiu H."/>
            <person name="Zel Zion U."/>
            <person name="Chan C.X."/>
            <person name="Stephens T.G."/>
            <person name="Weber A.P.M."/>
            <person name="Boo G.H."/>
            <person name="Boo S.M."/>
            <person name="Kim K.M."/>
            <person name="Shin Y."/>
            <person name="Jung M."/>
            <person name="Lee S.J."/>
            <person name="Yim H.S."/>
            <person name="Lee J.H."/>
            <person name="Bhattacharya D."/>
            <person name="Yoon H.S."/>
        </authorList>
    </citation>
    <scope>NUCLEOTIDE SEQUENCE [LARGE SCALE GENOMIC DNA]</scope>
    <source>
        <strain evidence="9 10">SKKU-2015</strain>
        <tissue evidence="9">Whole body</tissue>
    </source>
</reference>
<dbReference type="SUPFAM" id="SSF54747">
    <property type="entry name" value="Ribosomal L11/L12e N-terminal domain"/>
    <property type="match status" value="1"/>
</dbReference>
<gene>
    <name evidence="9" type="ORF">BWQ96_02084</name>
</gene>
<dbReference type="GO" id="GO:0070180">
    <property type="term" value="F:large ribosomal subunit rRNA binding"/>
    <property type="evidence" value="ECO:0007669"/>
    <property type="project" value="TreeGrafter"/>
</dbReference>
<accession>A0A2V3J139</accession>
<dbReference type="CDD" id="cd00349">
    <property type="entry name" value="Ribosomal_L11"/>
    <property type="match status" value="1"/>
</dbReference>
<comment type="similarity">
    <text evidence="1 6">Belongs to the universal ribosomal protein uL11 family.</text>
</comment>
<dbReference type="Gene3D" id="1.10.10.250">
    <property type="entry name" value="Ribosomal protein L11, C-terminal domain"/>
    <property type="match status" value="1"/>
</dbReference>
<evidence type="ECO:0000313" key="10">
    <source>
        <dbReference type="Proteomes" id="UP000247409"/>
    </source>
</evidence>
<organism evidence="9 10">
    <name type="scientific">Gracilariopsis chorda</name>
    <dbReference type="NCBI Taxonomy" id="448386"/>
    <lineage>
        <taxon>Eukaryota</taxon>
        <taxon>Rhodophyta</taxon>
        <taxon>Florideophyceae</taxon>
        <taxon>Rhodymeniophycidae</taxon>
        <taxon>Gracilariales</taxon>
        <taxon>Gracilariaceae</taxon>
        <taxon>Gracilariopsis</taxon>
    </lineage>
</organism>
<evidence type="ECO:0000256" key="6">
    <source>
        <dbReference type="RuleBase" id="RU003978"/>
    </source>
</evidence>
<keyword evidence="2 6" id="KW-0689">Ribosomal protein</keyword>
<comment type="caution">
    <text evidence="9">The sequence shown here is derived from an EMBL/GenBank/DDBJ whole genome shotgun (WGS) entry which is preliminary data.</text>
</comment>
<proteinExistence type="inferred from homology"/>
<evidence type="ECO:0000256" key="4">
    <source>
        <dbReference type="ARBA" id="ARBA00035540"/>
    </source>
</evidence>
<dbReference type="PANTHER" id="PTHR11661:SF1">
    <property type="entry name" value="LARGE RIBOSOMAL SUBUNIT PROTEIN UL11M"/>
    <property type="match status" value="1"/>
</dbReference>
<dbReference type="FunFam" id="3.30.1550.10:FF:000005">
    <property type="entry name" value="50S ribosomal protein L11"/>
    <property type="match status" value="1"/>
</dbReference>
<protein>
    <recommendedName>
        <fullName evidence="5">Large ribosomal subunit protein uL11m</fullName>
    </recommendedName>
    <alternativeName>
        <fullName evidence="4">50S ribosomal protein L11, chloroplastic</fullName>
    </alternativeName>
</protein>
<dbReference type="InterPro" id="IPR000911">
    <property type="entry name" value="Ribosomal_uL11"/>
</dbReference>
<evidence type="ECO:0000313" key="9">
    <source>
        <dbReference type="EMBL" id="PXF48132.1"/>
    </source>
</evidence>
<dbReference type="GO" id="GO:0003735">
    <property type="term" value="F:structural constituent of ribosome"/>
    <property type="evidence" value="ECO:0007669"/>
    <property type="project" value="InterPro"/>
</dbReference>
<dbReference type="GO" id="GO:0005762">
    <property type="term" value="C:mitochondrial large ribosomal subunit"/>
    <property type="evidence" value="ECO:0007669"/>
    <property type="project" value="TreeGrafter"/>
</dbReference>
<dbReference type="SMART" id="SM00649">
    <property type="entry name" value="RL11"/>
    <property type="match status" value="1"/>
</dbReference>
<dbReference type="NCBIfam" id="TIGR01632">
    <property type="entry name" value="L11_bact"/>
    <property type="match status" value="1"/>
</dbReference>
<dbReference type="STRING" id="448386.A0A2V3J139"/>
<evidence type="ECO:0000256" key="3">
    <source>
        <dbReference type="ARBA" id="ARBA00023274"/>
    </source>
</evidence>
<dbReference type="HAMAP" id="MF_00736">
    <property type="entry name" value="Ribosomal_uL11"/>
    <property type="match status" value="1"/>
</dbReference>
<name>A0A2V3J139_9FLOR</name>
<keyword evidence="3 6" id="KW-0687">Ribonucleoprotein</keyword>
<dbReference type="Gene3D" id="3.30.1550.10">
    <property type="entry name" value="Ribosomal protein L11/L12, N-terminal domain"/>
    <property type="match status" value="1"/>
</dbReference>
<dbReference type="InterPro" id="IPR020784">
    <property type="entry name" value="Ribosomal_uL11_N"/>
</dbReference>
<dbReference type="InterPro" id="IPR036796">
    <property type="entry name" value="Ribosomal_uL11_N_sf"/>
</dbReference>
<dbReference type="InterPro" id="IPR036769">
    <property type="entry name" value="Ribosomal_uL11_C_sf"/>
</dbReference>
<dbReference type="InterPro" id="IPR020783">
    <property type="entry name" value="Ribosomal_uL11_C"/>
</dbReference>
<dbReference type="AlphaFoldDB" id="A0A2V3J139"/>
<evidence type="ECO:0000256" key="2">
    <source>
        <dbReference type="ARBA" id="ARBA00022980"/>
    </source>
</evidence>
<dbReference type="Pfam" id="PF00298">
    <property type="entry name" value="Ribosomal_L11"/>
    <property type="match status" value="1"/>
</dbReference>
<dbReference type="PANTHER" id="PTHR11661">
    <property type="entry name" value="60S RIBOSOMAL PROTEIN L12"/>
    <property type="match status" value="1"/>
</dbReference>
<evidence type="ECO:0000256" key="5">
    <source>
        <dbReference type="ARBA" id="ARBA00040104"/>
    </source>
</evidence>
<dbReference type="FunFam" id="1.10.10.250:FF:000003">
    <property type="entry name" value="Mitochondrial ribosomal protein L11"/>
    <property type="match status" value="1"/>
</dbReference>
<dbReference type="InterPro" id="IPR006519">
    <property type="entry name" value="Ribosomal_uL11_bac-typ"/>
</dbReference>
<dbReference type="Pfam" id="PF03946">
    <property type="entry name" value="Ribosomal_L11_N"/>
    <property type="match status" value="1"/>
</dbReference>
<dbReference type="GO" id="GO:0006412">
    <property type="term" value="P:translation"/>
    <property type="evidence" value="ECO:0007669"/>
    <property type="project" value="InterPro"/>
</dbReference>
<sequence length="165" mass="17624">MSRRVVKQVLKFTLPAGKAAPAPPVGPRLGQMGVNIMQFCKDFNAATAHYVDGTPLTTKVTAYTDRSASFKIRSPPVSYLLKKAAGVDKGANNPGNEVVGSVSLKHIYEIAVLKQKDHHLSHLSLEALCRCIMTTAKTCGIAVARATESQKALGTIVRPVPTNAQ</sequence>
<evidence type="ECO:0000259" key="8">
    <source>
        <dbReference type="Pfam" id="PF03946"/>
    </source>
</evidence>
<dbReference type="Proteomes" id="UP000247409">
    <property type="component" value="Unassembled WGS sequence"/>
</dbReference>
<feature type="domain" description="Large ribosomal subunit protein uL11 C-terminal" evidence="7">
    <location>
        <begin position="74"/>
        <end position="143"/>
    </location>
</feature>
<dbReference type="OrthoDB" id="1091498at2759"/>
<evidence type="ECO:0000256" key="1">
    <source>
        <dbReference type="ARBA" id="ARBA00010537"/>
    </source>
</evidence>
<keyword evidence="10" id="KW-1185">Reference proteome</keyword>
<evidence type="ECO:0000259" key="7">
    <source>
        <dbReference type="Pfam" id="PF00298"/>
    </source>
</evidence>
<feature type="domain" description="Large ribosomal subunit protein uL11 N-terminal" evidence="8">
    <location>
        <begin position="11"/>
        <end position="68"/>
    </location>
</feature>
<dbReference type="SUPFAM" id="SSF46906">
    <property type="entry name" value="Ribosomal protein L11, C-terminal domain"/>
    <property type="match status" value="1"/>
</dbReference>
<dbReference type="EMBL" id="NBIV01000016">
    <property type="protein sequence ID" value="PXF48132.1"/>
    <property type="molecule type" value="Genomic_DNA"/>
</dbReference>